<dbReference type="EMBL" id="LGKP01000019">
    <property type="protein sequence ID" value="KPL87053.1"/>
    <property type="molecule type" value="Genomic_DNA"/>
</dbReference>
<dbReference type="InterPro" id="IPR050109">
    <property type="entry name" value="HTH-type_TetR-like_transc_reg"/>
</dbReference>
<evidence type="ECO:0000256" key="3">
    <source>
        <dbReference type="ARBA" id="ARBA00023163"/>
    </source>
</evidence>
<dbReference type="PROSITE" id="PS50977">
    <property type="entry name" value="HTH_TETR_2"/>
    <property type="match status" value="1"/>
</dbReference>
<protein>
    <recommendedName>
        <fullName evidence="5">HTH tetR-type domain-containing protein</fullName>
    </recommendedName>
</protein>
<evidence type="ECO:0000256" key="4">
    <source>
        <dbReference type="PROSITE-ProRule" id="PRU00335"/>
    </source>
</evidence>
<sequence>MPINEDSNLREQQILAAAGALLIRQGYDKTTMSDVATEAGISRGMVYLAFATKEQLFDQVLAQAIQAYIATWQQLIAENRYGGTIGGVYRAVLHALKSQPIMAALMKRDRRVLGRYVQQAASGMPALAGQSLWLRALGELQAAGAIRAELDLQVIAHILDLLAFGLMHGDSLADSAASPPFEHVLPTIALMLDRLLLPDDGGNLAAGAAIIQALAANLQAPSASPIPNVVQA</sequence>
<dbReference type="PROSITE" id="PS01081">
    <property type="entry name" value="HTH_TETR_1"/>
    <property type="match status" value="1"/>
</dbReference>
<name>A0A0P6Y3A5_9CHLR</name>
<comment type="caution">
    <text evidence="6">The sequence shown here is derived from an EMBL/GenBank/DDBJ whole genome shotgun (WGS) entry which is preliminary data.</text>
</comment>
<organism evidence="6 7">
    <name type="scientific">Herpetosiphon geysericola</name>
    <dbReference type="NCBI Taxonomy" id="70996"/>
    <lineage>
        <taxon>Bacteria</taxon>
        <taxon>Bacillati</taxon>
        <taxon>Chloroflexota</taxon>
        <taxon>Chloroflexia</taxon>
        <taxon>Herpetosiphonales</taxon>
        <taxon>Herpetosiphonaceae</taxon>
        <taxon>Herpetosiphon</taxon>
    </lineage>
</organism>
<proteinExistence type="predicted"/>
<feature type="DNA-binding region" description="H-T-H motif" evidence="4">
    <location>
        <begin position="31"/>
        <end position="50"/>
    </location>
</feature>
<dbReference type="OrthoDB" id="3682047at2"/>
<evidence type="ECO:0000256" key="2">
    <source>
        <dbReference type="ARBA" id="ARBA00023125"/>
    </source>
</evidence>
<dbReference type="InterPro" id="IPR009057">
    <property type="entry name" value="Homeodomain-like_sf"/>
</dbReference>
<evidence type="ECO:0000256" key="1">
    <source>
        <dbReference type="ARBA" id="ARBA00023015"/>
    </source>
</evidence>
<keyword evidence="2 4" id="KW-0238">DNA-binding</keyword>
<accession>A0A0P6Y3A5</accession>
<dbReference type="SUPFAM" id="SSF46689">
    <property type="entry name" value="Homeodomain-like"/>
    <property type="match status" value="1"/>
</dbReference>
<keyword evidence="1" id="KW-0805">Transcription regulation</keyword>
<evidence type="ECO:0000259" key="5">
    <source>
        <dbReference type="PROSITE" id="PS50977"/>
    </source>
</evidence>
<feature type="domain" description="HTH tetR-type" evidence="5">
    <location>
        <begin position="8"/>
        <end position="68"/>
    </location>
</feature>
<dbReference type="PANTHER" id="PTHR30055">
    <property type="entry name" value="HTH-TYPE TRANSCRIPTIONAL REGULATOR RUTR"/>
    <property type="match status" value="1"/>
</dbReference>
<evidence type="ECO:0000313" key="6">
    <source>
        <dbReference type="EMBL" id="KPL87053.1"/>
    </source>
</evidence>
<dbReference type="RefSeq" id="WP_054534546.1">
    <property type="nucleotide sequence ID" value="NZ_LGKP01000019.1"/>
</dbReference>
<dbReference type="Pfam" id="PF00440">
    <property type="entry name" value="TetR_N"/>
    <property type="match status" value="1"/>
</dbReference>
<dbReference type="GO" id="GO:0000976">
    <property type="term" value="F:transcription cis-regulatory region binding"/>
    <property type="evidence" value="ECO:0007669"/>
    <property type="project" value="TreeGrafter"/>
</dbReference>
<reference evidence="6 7" key="1">
    <citation type="submission" date="2015-07" db="EMBL/GenBank/DDBJ databases">
        <title>Whole genome sequence of Herpetosiphon geysericola DSM 7119.</title>
        <authorList>
            <person name="Hemp J."/>
            <person name="Ward L.M."/>
            <person name="Pace L.A."/>
            <person name="Fischer W.W."/>
        </authorList>
    </citation>
    <scope>NUCLEOTIDE SEQUENCE [LARGE SCALE GENOMIC DNA]</scope>
    <source>
        <strain evidence="6 7">DSM 7119</strain>
    </source>
</reference>
<dbReference type="GO" id="GO:0003700">
    <property type="term" value="F:DNA-binding transcription factor activity"/>
    <property type="evidence" value="ECO:0007669"/>
    <property type="project" value="TreeGrafter"/>
</dbReference>
<dbReference type="STRING" id="70996.SE18_11220"/>
<dbReference type="InterPro" id="IPR023772">
    <property type="entry name" value="DNA-bd_HTH_TetR-type_CS"/>
</dbReference>
<gene>
    <name evidence="6" type="ORF">SE18_11220</name>
</gene>
<keyword evidence="3" id="KW-0804">Transcription</keyword>
<dbReference type="InterPro" id="IPR001647">
    <property type="entry name" value="HTH_TetR"/>
</dbReference>
<dbReference type="AlphaFoldDB" id="A0A0P6Y3A5"/>
<dbReference type="Gene3D" id="1.10.357.10">
    <property type="entry name" value="Tetracycline Repressor, domain 2"/>
    <property type="match status" value="1"/>
</dbReference>
<dbReference type="Proteomes" id="UP000050277">
    <property type="component" value="Unassembled WGS sequence"/>
</dbReference>
<dbReference type="PRINTS" id="PR00455">
    <property type="entry name" value="HTHTETR"/>
</dbReference>
<keyword evidence="7" id="KW-1185">Reference proteome</keyword>
<dbReference type="PANTHER" id="PTHR30055:SF234">
    <property type="entry name" value="HTH-TYPE TRANSCRIPTIONAL REGULATOR BETI"/>
    <property type="match status" value="1"/>
</dbReference>
<evidence type="ECO:0000313" key="7">
    <source>
        <dbReference type="Proteomes" id="UP000050277"/>
    </source>
</evidence>